<dbReference type="OrthoDB" id="1693352at2759"/>
<keyword evidence="2" id="KW-1185">Reference proteome</keyword>
<name>A0A5N6MC38_9ASTR</name>
<evidence type="ECO:0000313" key="1">
    <source>
        <dbReference type="EMBL" id="KAD3338120.1"/>
    </source>
</evidence>
<organism evidence="1 2">
    <name type="scientific">Mikania micrantha</name>
    <name type="common">bitter vine</name>
    <dbReference type="NCBI Taxonomy" id="192012"/>
    <lineage>
        <taxon>Eukaryota</taxon>
        <taxon>Viridiplantae</taxon>
        <taxon>Streptophyta</taxon>
        <taxon>Embryophyta</taxon>
        <taxon>Tracheophyta</taxon>
        <taxon>Spermatophyta</taxon>
        <taxon>Magnoliopsida</taxon>
        <taxon>eudicotyledons</taxon>
        <taxon>Gunneridae</taxon>
        <taxon>Pentapetalae</taxon>
        <taxon>asterids</taxon>
        <taxon>campanulids</taxon>
        <taxon>Asterales</taxon>
        <taxon>Asteraceae</taxon>
        <taxon>Asteroideae</taxon>
        <taxon>Heliantheae alliance</taxon>
        <taxon>Eupatorieae</taxon>
        <taxon>Mikania</taxon>
    </lineage>
</organism>
<protein>
    <submittedName>
        <fullName evidence="1">Uncharacterized protein</fullName>
    </submittedName>
</protein>
<sequence>MLKSRVQQCVPTPSVVDNGGHFKGYNPNKLTPPPLRIYSDELFGDKQSTIDARGNTIHQLKSFNIEKMYNENELKASISSDSNGFTISKDAFRRAVIIALERRLFYIPSFKIYIGLVALYNYDPPSCAVQSNVLLQLVK</sequence>
<dbReference type="InterPro" id="IPR045864">
    <property type="entry name" value="aa-tRNA-synth_II/BPL/LPL"/>
</dbReference>
<dbReference type="Gene3D" id="3.30.930.10">
    <property type="entry name" value="Bira Bifunctional Protein, Domain 2"/>
    <property type="match status" value="1"/>
</dbReference>
<reference evidence="1 2" key="1">
    <citation type="submission" date="2019-05" db="EMBL/GenBank/DDBJ databases">
        <title>Mikania micrantha, genome provides insights into the molecular mechanism of rapid growth.</title>
        <authorList>
            <person name="Liu B."/>
        </authorList>
    </citation>
    <scope>NUCLEOTIDE SEQUENCE [LARGE SCALE GENOMIC DNA]</scope>
    <source>
        <strain evidence="1">NLD-2019</strain>
        <tissue evidence="1">Leaf</tissue>
    </source>
</reference>
<gene>
    <name evidence="1" type="ORF">E3N88_33641</name>
</gene>
<accession>A0A5N6MC38</accession>
<evidence type="ECO:0000313" key="2">
    <source>
        <dbReference type="Proteomes" id="UP000326396"/>
    </source>
</evidence>
<dbReference type="EMBL" id="SZYD01000016">
    <property type="protein sequence ID" value="KAD3338120.1"/>
    <property type="molecule type" value="Genomic_DNA"/>
</dbReference>
<comment type="caution">
    <text evidence="1">The sequence shown here is derived from an EMBL/GenBank/DDBJ whole genome shotgun (WGS) entry which is preliminary data.</text>
</comment>
<dbReference type="AlphaFoldDB" id="A0A5N6MC38"/>
<proteinExistence type="predicted"/>
<dbReference type="Proteomes" id="UP000326396">
    <property type="component" value="Linkage Group LG6"/>
</dbReference>